<evidence type="ECO:0000256" key="2">
    <source>
        <dbReference type="ARBA" id="ARBA00022832"/>
    </source>
</evidence>
<keyword evidence="11" id="KW-1185">Reference proteome</keyword>
<dbReference type="Pfam" id="PF00725">
    <property type="entry name" value="3HCDH"/>
    <property type="match status" value="2"/>
</dbReference>
<accession>A0ABW2KW73</accession>
<dbReference type="InterPro" id="IPR008927">
    <property type="entry name" value="6-PGluconate_DH-like_C_sf"/>
</dbReference>
<dbReference type="Gene3D" id="3.40.50.720">
    <property type="entry name" value="NAD(P)-binding Rossmann-like Domain"/>
    <property type="match status" value="1"/>
</dbReference>
<evidence type="ECO:0000256" key="4">
    <source>
        <dbReference type="ARBA" id="ARBA00023002"/>
    </source>
</evidence>
<organism evidence="10 11">
    <name type="scientific">Rhodocista pekingensis</name>
    <dbReference type="NCBI Taxonomy" id="201185"/>
    <lineage>
        <taxon>Bacteria</taxon>
        <taxon>Pseudomonadati</taxon>
        <taxon>Pseudomonadota</taxon>
        <taxon>Alphaproteobacteria</taxon>
        <taxon>Rhodospirillales</taxon>
        <taxon>Azospirillaceae</taxon>
        <taxon>Rhodocista</taxon>
    </lineage>
</organism>
<dbReference type="Pfam" id="PF02737">
    <property type="entry name" value="3HCDH_N"/>
    <property type="match status" value="1"/>
</dbReference>
<comment type="pathway">
    <text evidence="1">Lipid metabolism; fatty acid beta-oxidation.</text>
</comment>
<dbReference type="SUPFAM" id="SSF52096">
    <property type="entry name" value="ClpP/crotonase"/>
    <property type="match status" value="1"/>
</dbReference>
<evidence type="ECO:0000256" key="3">
    <source>
        <dbReference type="ARBA" id="ARBA00022963"/>
    </source>
</evidence>
<dbReference type="InterPro" id="IPR001753">
    <property type="entry name" value="Enoyl-CoA_hydra/iso"/>
</dbReference>
<proteinExistence type="predicted"/>
<dbReference type="InterPro" id="IPR006176">
    <property type="entry name" value="3-OHacyl-CoA_DH_NAD-bd"/>
</dbReference>
<sequence length="781" mass="83982">MEIRSAAVIGAGVMGSGIAAHIANAGIPVFLLDIVPQAVKDGQGNDRSVVARTAVEKMLKTDPAPFMHRKAAGLITPGNLEDDLDKLAGVDWIVEAIVENPAIKSDLYRKLDAVRKPGSVVSSNTSTIPLRILLDGQSEQFAQDFLITHFFNPPRYMRLLEIVKGERTRADAVEAVARFCDVALGKGVVTCKDTPGFIANRIGTYFMQAAVNEAIDGGLTVEEADAISGRPMGLPKTGTFGLIDLVGLDLMPLIAKSLLATLPADDDYRRIFRTSPVIERMIAEGYTGRKGKGGFYRQQKLPGGKRSREALDLGTGQYRPQQRAGLESAGVKGLRALVEHPDKGGRYAWRVLSQALTYAADLVPQIADTVVEVDEAMRLGYNWKWGPFEMIDQLGTGWFAEKLAAEGKRVPELLAVAAGRPFYRVENGKLQFLGVDGDYRDVKRPDGVLLLSDVKRASKPVAKNGSAALWDIGDGVLCLEFTSKMNALDPDIMAMIRKAIETIGDGKAGPFKALVIHNESDNFSVGANLGLAMFAVNIGLWPQIEAGTAEGQATYKALKYAPFPTVGAPSGMALGGGCEILLHCSAVQAHAESYIGLVEVGVGLIPGWGGCKELLTRATVNKKRPGGPMPPIAQVFETISTAKVAKSAFEAKELLFLRPTDGITFNRYRLLADAKKKALEMAAAYEPPQPVEIRLPGPSAKMALEMAVEGFALQGKATPHDITVSKALAFILSGGNTDITKPVTEDDLLALERDAFIGLVKTTQTIDRIEHMLETGKPLRN</sequence>
<dbReference type="InterPro" id="IPR036291">
    <property type="entry name" value="NAD(P)-bd_dom_sf"/>
</dbReference>
<keyword evidence="2" id="KW-0276">Fatty acid metabolism</keyword>
<dbReference type="PANTHER" id="PTHR48075">
    <property type="entry name" value="3-HYDROXYACYL-COA DEHYDROGENASE FAMILY PROTEIN"/>
    <property type="match status" value="1"/>
</dbReference>
<dbReference type="CDD" id="cd06558">
    <property type="entry name" value="crotonase-like"/>
    <property type="match status" value="1"/>
</dbReference>
<evidence type="ECO:0000256" key="7">
    <source>
        <dbReference type="ARBA" id="ARBA00049556"/>
    </source>
</evidence>
<dbReference type="Gene3D" id="3.90.226.10">
    <property type="entry name" value="2-enoyl-CoA Hydratase, Chain A, domain 1"/>
    <property type="match status" value="1"/>
</dbReference>
<dbReference type="SUPFAM" id="SSF48179">
    <property type="entry name" value="6-phosphogluconate dehydrogenase C-terminal domain-like"/>
    <property type="match status" value="2"/>
</dbReference>
<feature type="domain" description="3-hydroxyacyl-CoA dehydrogenase C-terminal" evidence="8">
    <location>
        <begin position="348"/>
        <end position="400"/>
    </location>
</feature>
<dbReference type="PANTHER" id="PTHR48075:SF7">
    <property type="entry name" value="3-HYDROXYACYL-COA DEHYDROGENASE-RELATED"/>
    <property type="match status" value="1"/>
</dbReference>
<feature type="domain" description="3-hydroxyacyl-CoA dehydrogenase C-terminal" evidence="8">
    <location>
        <begin position="196"/>
        <end position="297"/>
    </location>
</feature>
<evidence type="ECO:0000259" key="9">
    <source>
        <dbReference type="Pfam" id="PF02737"/>
    </source>
</evidence>
<dbReference type="Gene3D" id="1.10.1040.50">
    <property type="match status" value="1"/>
</dbReference>
<keyword evidence="4" id="KW-0560">Oxidoreductase</keyword>
<dbReference type="InterPro" id="IPR029045">
    <property type="entry name" value="ClpP/crotonase-like_dom_sf"/>
</dbReference>
<protein>
    <submittedName>
        <fullName evidence="10">3-hydroxyacyl-CoA dehydrogenase NAD-binding domain-containing protein</fullName>
    </submittedName>
</protein>
<comment type="catalytic activity">
    <reaction evidence="7">
        <text>a (3S)-3-hydroxyacyl-CoA + NAD(+) = a 3-oxoacyl-CoA + NADH + H(+)</text>
        <dbReference type="Rhea" id="RHEA:22432"/>
        <dbReference type="ChEBI" id="CHEBI:15378"/>
        <dbReference type="ChEBI" id="CHEBI:57318"/>
        <dbReference type="ChEBI" id="CHEBI:57540"/>
        <dbReference type="ChEBI" id="CHEBI:57945"/>
        <dbReference type="ChEBI" id="CHEBI:90726"/>
        <dbReference type="EC" id="1.1.1.35"/>
    </reaction>
</comment>
<evidence type="ECO:0000256" key="1">
    <source>
        <dbReference type="ARBA" id="ARBA00005005"/>
    </source>
</evidence>
<keyword evidence="6" id="KW-0443">Lipid metabolism</keyword>
<dbReference type="EMBL" id="JBHTCM010000010">
    <property type="protein sequence ID" value="MFC7333422.1"/>
    <property type="molecule type" value="Genomic_DNA"/>
</dbReference>
<comment type="caution">
    <text evidence="10">The sequence shown here is derived from an EMBL/GenBank/DDBJ whole genome shotgun (WGS) entry which is preliminary data.</text>
</comment>
<evidence type="ECO:0000313" key="11">
    <source>
        <dbReference type="Proteomes" id="UP001596456"/>
    </source>
</evidence>
<dbReference type="Pfam" id="PF00378">
    <property type="entry name" value="ECH_1"/>
    <property type="match status" value="1"/>
</dbReference>
<gene>
    <name evidence="10" type="ORF">ACFQPS_09630</name>
</gene>
<evidence type="ECO:0000313" key="10">
    <source>
        <dbReference type="EMBL" id="MFC7333422.1"/>
    </source>
</evidence>
<dbReference type="SUPFAM" id="SSF51735">
    <property type="entry name" value="NAD(P)-binding Rossmann-fold domains"/>
    <property type="match status" value="1"/>
</dbReference>
<dbReference type="Proteomes" id="UP001596456">
    <property type="component" value="Unassembled WGS sequence"/>
</dbReference>
<name>A0ABW2KW73_9PROT</name>
<keyword evidence="3" id="KW-0442">Lipid degradation</keyword>
<evidence type="ECO:0000256" key="5">
    <source>
        <dbReference type="ARBA" id="ARBA00023027"/>
    </source>
</evidence>
<feature type="domain" description="3-hydroxyacyl-CoA dehydrogenase NAD binding" evidence="9">
    <location>
        <begin position="6"/>
        <end position="194"/>
    </location>
</feature>
<keyword evidence="5" id="KW-0520">NAD</keyword>
<dbReference type="InterPro" id="IPR006108">
    <property type="entry name" value="3HC_DH_C"/>
</dbReference>
<evidence type="ECO:0000259" key="8">
    <source>
        <dbReference type="Pfam" id="PF00725"/>
    </source>
</evidence>
<dbReference type="RefSeq" id="WP_377358489.1">
    <property type="nucleotide sequence ID" value="NZ_JBHTCM010000010.1"/>
</dbReference>
<reference evidence="11" key="1">
    <citation type="journal article" date="2019" name="Int. J. Syst. Evol. Microbiol.">
        <title>The Global Catalogue of Microorganisms (GCM) 10K type strain sequencing project: providing services to taxonomists for standard genome sequencing and annotation.</title>
        <authorList>
            <consortium name="The Broad Institute Genomics Platform"/>
            <consortium name="The Broad Institute Genome Sequencing Center for Infectious Disease"/>
            <person name="Wu L."/>
            <person name="Ma J."/>
        </authorList>
    </citation>
    <scope>NUCLEOTIDE SEQUENCE [LARGE SCALE GENOMIC DNA]</scope>
    <source>
        <strain evidence="11">CGMCC 1.16275</strain>
    </source>
</reference>
<evidence type="ECO:0000256" key="6">
    <source>
        <dbReference type="ARBA" id="ARBA00023098"/>
    </source>
</evidence>